<organism evidence="4 5">
    <name type="scientific">Kitasatospora arboriphila</name>
    <dbReference type="NCBI Taxonomy" id="258052"/>
    <lineage>
        <taxon>Bacteria</taxon>
        <taxon>Bacillati</taxon>
        <taxon>Actinomycetota</taxon>
        <taxon>Actinomycetes</taxon>
        <taxon>Kitasatosporales</taxon>
        <taxon>Streptomycetaceae</taxon>
        <taxon>Kitasatospora</taxon>
    </lineage>
</organism>
<feature type="transmembrane region" description="Helical" evidence="2">
    <location>
        <begin position="209"/>
        <end position="228"/>
    </location>
</feature>
<feature type="transmembrane region" description="Helical" evidence="2">
    <location>
        <begin position="234"/>
        <end position="256"/>
    </location>
</feature>
<dbReference type="InterPro" id="IPR000620">
    <property type="entry name" value="EamA_dom"/>
</dbReference>
<dbReference type="Pfam" id="PF00892">
    <property type="entry name" value="EamA"/>
    <property type="match status" value="1"/>
</dbReference>
<dbReference type="EMBL" id="BAAALD010000048">
    <property type="protein sequence ID" value="GAA1098729.1"/>
    <property type="molecule type" value="Genomic_DNA"/>
</dbReference>
<feature type="transmembrane region" description="Helical" evidence="2">
    <location>
        <begin position="115"/>
        <end position="136"/>
    </location>
</feature>
<feature type="transmembrane region" description="Helical" evidence="2">
    <location>
        <begin position="265"/>
        <end position="282"/>
    </location>
</feature>
<feature type="transmembrane region" description="Helical" evidence="2">
    <location>
        <begin position="90"/>
        <end position="109"/>
    </location>
</feature>
<feature type="transmembrane region" description="Helical" evidence="2">
    <location>
        <begin position="143"/>
        <end position="162"/>
    </location>
</feature>
<accession>A0ABN1TSK1</accession>
<feature type="transmembrane region" description="Helical" evidence="2">
    <location>
        <begin position="60"/>
        <end position="78"/>
    </location>
</feature>
<keyword evidence="2" id="KW-0812">Transmembrane</keyword>
<dbReference type="SUPFAM" id="SSF103481">
    <property type="entry name" value="Multidrug resistance efflux transporter EmrE"/>
    <property type="match status" value="2"/>
</dbReference>
<feature type="transmembrane region" description="Helical" evidence="2">
    <location>
        <begin position="174"/>
        <end position="197"/>
    </location>
</feature>
<keyword evidence="2" id="KW-0472">Membrane</keyword>
<dbReference type="Proteomes" id="UP001499987">
    <property type="component" value="Unassembled WGS sequence"/>
</dbReference>
<proteinExistence type="inferred from homology"/>
<evidence type="ECO:0000313" key="5">
    <source>
        <dbReference type="Proteomes" id="UP001499987"/>
    </source>
</evidence>
<name>A0ABN1TSK1_9ACTN</name>
<dbReference type="Gene3D" id="1.10.3730.20">
    <property type="match status" value="2"/>
</dbReference>
<feature type="transmembrane region" description="Helical" evidence="2">
    <location>
        <begin position="31"/>
        <end position="54"/>
    </location>
</feature>
<evidence type="ECO:0000313" key="4">
    <source>
        <dbReference type="EMBL" id="GAA1098729.1"/>
    </source>
</evidence>
<evidence type="ECO:0000259" key="3">
    <source>
        <dbReference type="Pfam" id="PF00892"/>
    </source>
</evidence>
<keyword evidence="2" id="KW-1133">Transmembrane helix</keyword>
<protein>
    <submittedName>
        <fullName evidence="4">DMT family transporter</fullName>
    </submittedName>
</protein>
<dbReference type="InterPro" id="IPR037185">
    <property type="entry name" value="EmrE-like"/>
</dbReference>
<comment type="caution">
    <text evidence="4">The sequence shown here is derived from an EMBL/GenBank/DDBJ whole genome shotgun (WGS) entry which is preliminary data.</text>
</comment>
<sequence length="283" mass="28710">MTREAVPFVVLAAAVLHALWNAMAHRSGDRLAGFALMNTATLACGAALACLVPLPDPAAWPFVAASTVLQVGYQLLLLQAYRLGDFGQMYPIARGTSPLVVALLTVTVLGRSLPAGQAAGVLVISLGLAGLALAGGLPGRAQLPALGAALGTGVLIAAYTVVDGTGVRRAGGTAGYLAWMFLAQGAVMLLVALAVRGRPLLTAMRRRPWQGLAGGVMSLAAYGLVVWAQTAGDLATIAALRETSILIAALIGAFVLREPLGRSRLAAGAAVLAGIVVLRLGHG</sequence>
<gene>
    <name evidence="4" type="ORF">GCM10009663_46930</name>
</gene>
<feature type="domain" description="EamA" evidence="3">
    <location>
        <begin position="147"/>
        <end position="278"/>
    </location>
</feature>
<keyword evidence="5" id="KW-1185">Reference proteome</keyword>
<evidence type="ECO:0000256" key="1">
    <source>
        <dbReference type="ARBA" id="ARBA00007362"/>
    </source>
</evidence>
<comment type="similarity">
    <text evidence="1">Belongs to the EamA transporter family.</text>
</comment>
<feature type="transmembrane region" description="Helical" evidence="2">
    <location>
        <begin position="6"/>
        <end position="24"/>
    </location>
</feature>
<evidence type="ECO:0000256" key="2">
    <source>
        <dbReference type="SAM" id="Phobius"/>
    </source>
</evidence>
<reference evidence="4 5" key="1">
    <citation type="journal article" date="2019" name="Int. J. Syst. Evol. Microbiol.">
        <title>The Global Catalogue of Microorganisms (GCM) 10K type strain sequencing project: providing services to taxonomists for standard genome sequencing and annotation.</title>
        <authorList>
            <consortium name="The Broad Institute Genomics Platform"/>
            <consortium name="The Broad Institute Genome Sequencing Center for Infectious Disease"/>
            <person name="Wu L."/>
            <person name="Ma J."/>
        </authorList>
    </citation>
    <scope>NUCLEOTIDE SEQUENCE [LARGE SCALE GENOMIC DNA]</scope>
    <source>
        <strain evidence="4 5">JCM 13002</strain>
    </source>
</reference>